<keyword evidence="5" id="KW-1133">Transmembrane helix</keyword>
<evidence type="ECO:0000256" key="2">
    <source>
        <dbReference type="ARBA" id="ARBA00022553"/>
    </source>
</evidence>
<evidence type="ECO:0000256" key="1">
    <source>
        <dbReference type="ARBA" id="ARBA00004370"/>
    </source>
</evidence>
<dbReference type="Proteomes" id="UP000092971">
    <property type="component" value="Chromosome"/>
</dbReference>
<proteinExistence type="predicted"/>
<dbReference type="Pfam" id="PF02518">
    <property type="entry name" value="HATPase_c"/>
    <property type="match status" value="1"/>
</dbReference>
<dbReference type="GO" id="GO:0000155">
    <property type="term" value="F:phosphorelay sensor kinase activity"/>
    <property type="evidence" value="ECO:0007669"/>
    <property type="project" value="InterPro"/>
</dbReference>
<keyword evidence="4" id="KW-0418">Kinase</keyword>
<dbReference type="PANTHER" id="PTHR34220">
    <property type="entry name" value="SENSOR HISTIDINE KINASE YPDA"/>
    <property type="match status" value="1"/>
</dbReference>
<dbReference type="Pfam" id="PF06580">
    <property type="entry name" value="His_kinase"/>
    <property type="match status" value="1"/>
</dbReference>
<dbReference type="Gene3D" id="6.10.340.10">
    <property type="match status" value="1"/>
</dbReference>
<dbReference type="RefSeq" id="WP_015358535.1">
    <property type="nucleotide sequence ID" value="NZ_CP014672.1"/>
</dbReference>
<dbReference type="EMBL" id="CP014672">
    <property type="protein sequence ID" value="ANW98254.1"/>
    <property type="molecule type" value="Genomic_DNA"/>
</dbReference>
<reference evidence="7 8" key="1">
    <citation type="submission" date="2016-02" db="EMBL/GenBank/DDBJ databases">
        <title>Comparison of Clostridium stercorarium subspecies using comparative genomics and transcriptomics.</title>
        <authorList>
            <person name="Schellenberg J."/>
            <person name="Thallinger G."/>
            <person name="Levin D.B."/>
            <person name="Zhang X."/>
            <person name="Alvare G."/>
            <person name="Fristensky B."/>
            <person name="Sparling R."/>
        </authorList>
    </citation>
    <scope>NUCLEOTIDE SEQUENCE [LARGE SCALE GENOMIC DNA]</scope>
    <source>
        <strain evidence="7 8">DSM 2910</strain>
    </source>
</reference>
<evidence type="ECO:0000313" key="7">
    <source>
        <dbReference type="EMBL" id="ANW98254.1"/>
    </source>
</evidence>
<dbReference type="PROSITE" id="PS50885">
    <property type="entry name" value="HAMP"/>
    <property type="match status" value="1"/>
</dbReference>
<evidence type="ECO:0000259" key="6">
    <source>
        <dbReference type="PROSITE" id="PS50885"/>
    </source>
</evidence>
<keyword evidence="5" id="KW-0472">Membrane</keyword>
<dbReference type="PANTHER" id="PTHR34220:SF7">
    <property type="entry name" value="SENSOR HISTIDINE KINASE YPDA"/>
    <property type="match status" value="1"/>
</dbReference>
<evidence type="ECO:0000313" key="8">
    <source>
        <dbReference type="Proteomes" id="UP000092971"/>
    </source>
</evidence>
<feature type="transmembrane region" description="Helical" evidence="5">
    <location>
        <begin position="12"/>
        <end position="33"/>
    </location>
</feature>
<evidence type="ECO:0000256" key="3">
    <source>
        <dbReference type="ARBA" id="ARBA00022679"/>
    </source>
</evidence>
<feature type="domain" description="HAMP" evidence="6">
    <location>
        <begin position="308"/>
        <end position="359"/>
    </location>
</feature>
<protein>
    <submittedName>
        <fullName evidence="7">Sensor protein LytS</fullName>
    </submittedName>
</protein>
<sequence length="599" mass="68928">MPFKNMSLKTLIYISSGIMAFFLVFMVGMYFYIFSLELEGQIQTSFESLADNIETRLIECVESINESAKQYAYSSDIQTITFFDNPEEYFIAASPAEDVLNFILDSNPNISAIYIYNNKNGRNFSSDSSKRRIFSKALEEHGLTGGKNIDAPFFSTSFYDDGLKITPYVVYFYPFYNVRDRKFERNESAICVILCDLNHLIQWLDIDKSSRSAMAVLYEDSIVSSNRNLSEIEINALRNITDSHGKVSVGNEKYLSNSITLPQFGWKLVYMIPEKDLLGGIIRVRNISYILISVVMVLLFAMMMQLFRFVTSPIQQIVNDVRRVRKGECSRIRPVNVLELQELSNGINLTLESIEQAHAKERETQRKLYNAVIEQKQALIYAYRSQINPHFLFNTLECMRSMARHYNAIPLEKVISSLSAMFRYSLRSNTVVTLSEEIEHLKNYLNFMKLRTGSSFEVRMFIPPETFSHPILPICLQPIVENSITHGFTDSNGNHLKIIQIQSWISDISGESMLHVRISDNGCGIPEKKLKELVANMESENNVEKKYSIGLYNIAKRLKLVFGEQSRLIINSRCGYYTSVELVFPKHPRDTSFMEYELL</sequence>
<evidence type="ECO:0000256" key="5">
    <source>
        <dbReference type="SAM" id="Phobius"/>
    </source>
</evidence>
<evidence type="ECO:0000256" key="4">
    <source>
        <dbReference type="ARBA" id="ARBA00022777"/>
    </source>
</evidence>
<dbReference type="Gene3D" id="3.30.565.10">
    <property type="entry name" value="Histidine kinase-like ATPase, C-terminal domain"/>
    <property type="match status" value="1"/>
</dbReference>
<dbReference type="SUPFAM" id="SSF55874">
    <property type="entry name" value="ATPase domain of HSP90 chaperone/DNA topoisomerase II/histidine kinase"/>
    <property type="match status" value="1"/>
</dbReference>
<dbReference type="InterPro" id="IPR010559">
    <property type="entry name" value="Sig_transdc_His_kin_internal"/>
</dbReference>
<dbReference type="OrthoDB" id="138378at2"/>
<dbReference type="InterPro" id="IPR036890">
    <property type="entry name" value="HATPase_C_sf"/>
</dbReference>
<accession>A0A1B1YBX0</accession>
<keyword evidence="3" id="KW-0808">Transferase</keyword>
<gene>
    <name evidence="7" type="ORF">CSTERTH_03995</name>
</gene>
<dbReference type="GO" id="GO:0016020">
    <property type="term" value="C:membrane"/>
    <property type="evidence" value="ECO:0007669"/>
    <property type="project" value="UniProtKB-SubCell"/>
</dbReference>
<dbReference type="InterPro" id="IPR003660">
    <property type="entry name" value="HAMP_dom"/>
</dbReference>
<feature type="transmembrane region" description="Helical" evidence="5">
    <location>
        <begin position="287"/>
        <end position="307"/>
    </location>
</feature>
<name>A0A1B1YBX0_THEST</name>
<keyword evidence="2" id="KW-0597">Phosphoprotein</keyword>
<dbReference type="InterPro" id="IPR003594">
    <property type="entry name" value="HATPase_dom"/>
</dbReference>
<organism evidence="7 8">
    <name type="scientific">Thermoclostridium stercorarium subsp. thermolacticum DSM 2910</name>
    <dbReference type="NCBI Taxonomy" id="1121336"/>
    <lineage>
        <taxon>Bacteria</taxon>
        <taxon>Bacillati</taxon>
        <taxon>Bacillota</taxon>
        <taxon>Clostridia</taxon>
        <taxon>Eubacteriales</taxon>
        <taxon>Oscillospiraceae</taxon>
        <taxon>Thermoclostridium</taxon>
    </lineage>
</organism>
<dbReference type="AlphaFoldDB" id="A0A1B1YBX0"/>
<dbReference type="InterPro" id="IPR050640">
    <property type="entry name" value="Bact_2-comp_sensor_kinase"/>
</dbReference>
<comment type="subcellular location">
    <subcellularLocation>
        <location evidence="1">Membrane</location>
    </subcellularLocation>
</comment>
<keyword evidence="5" id="KW-0812">Transmembrane</keyword>